<evidence type="ECO:0000313" key="3">
    <source>
        <dbReference type="EMBL" id="KAJ8448093.1"/>
    </source>
</evidence>
<keyword evidence="4" id="KW-1185">Reference proteome</keyword>
<dbReference type="OrthoDB" id="766965at2759"/>
<dbReference type="InterPro" id="IPR049224">
    <property type="entry name" value="DUF6821"/>
</dbReference>
<dbReference type="InterPro" id="IPR045883">
    <property type="entry name" value="At4g13530-like"/>
</dbReference>
<keyword evidence="1" id="KW-0812">Transmembrane</keyword>
<dbReference type="AlphaFoldDB" id="A0A9Q1QMG5"/>
<sequence length="294" mass="33363">MLKMDLDEWELLPSDGFIDHHVSSSSSNPNSLIDMNYFQKFNDPPKNNKICDSRVVSFVPFEFGHGMGEIPAEEKEIPEDQSSGEQLKVPEMVEKVPETCDQETISQVFFKTLKEKNEFVDMKLDSPKSLNKGSVPQIDVGTYQFDEKDEKFDEEEHIKEEKSSKLDEEVVNWEDNNGGLNVWKWAMSGIGALVSFGFAAATVSLIVLGNRHRDKPSNKSQEFHFQLYNHDKYSKPCEENANNFGTPNSELCDLNQRMKQVVHHATKLNEAINAVRGAPLTRAHITIGGYYEAL</sequence>
<name>A0A9Q1QMG5_9CARY</name>
<dbReference type="Proteomes" id="UP001153076">
    <property type="component" value="Unassembled WGS sequence"/>
</dbReference>
<gene>
    <name evidence="3" type="ORF">Cgig2_031817</name>
</gene>
<dbReference type="EMBL" id="JAKOGI010000032">
    <property type="protein sequence ID" value="KAJ8448093.1"/>
    <property type="molecule type" value="Genomic_DNA"/>
</dbReference>
<dbReference type="PANTHER" id="PTHR33646:SF2">
    <property type="entry name" value="F20H23.8 PROTEIN"/>
    <property type="match status" value="1"/>
</dbReference>
<dbReference type="PANTHER" id="PTHR33646">
    <property type="entry name" value="GB|AAF00631.1"/>
    <property type="match status" value="1"/>
</dbReference>
<evidence type="ECO:0000313" key="4">
    <source>
        <dbReference type="Proteomes" id="UP001153076"/>
    </source>
</evidence>
<keyword evidence="1" id="KW-1133">Transmembrane helix</keyword>
<organism evidence="3 4">
    <name type="scientific">Carnegiea gigantea</name>
    <dbReference type="NCBI Taxonomy" id="171969"/>
    <lineage>
        <taxon>Eukaryota</taxon>
        <taxon>Viridiplantae</taxon>
        <taxon>Streptophyta</taxon>
        <taxon>Embryophyta</taxon>
        <taxon>Tracheophyta</taxon>
        <taxon>Spermatophyta</taxon>
        <taxon>Magnoliopsida</taxon>
        <taxon>eudicotyledons</taxon>
        <taxon>Gunneridae</taxon>
        <taxon>Pentapetalae</taxon>
        <taxon>Caryophyllales</taxon>
        <taxon>Cactineae</taxon>
        <taxon>Cactaceae</taxon>
        <taxon>Cactoideae</taxon>
        <taxon>Echinocereeae</taxon>
        <taxon>Carnegiea</taxon>
    </lineage>
</organism>
<feature type="transmembrane region" description="Helical" evidence="1">
    <location>
        <begin position="185"/>
        <end position="209"/>
    </location>
</feature>
<reference evidence="3" key="1">
    <citation type="submission" date="2022-04" db="EMBL/GenBank/DDBJ databases">
        <title>Carnegiea gigantea Genome sequencing and assembly v2.</title>
        <authorList>
            <person name="Copetti D."/>
            <person name="Sanderson M.J."/>
            <person name="Burquez A."/>
            <person name="Wojciechowski M.F."/>
        </authorList>
    </citation>
    <scope>NUCLEOTIDE SEQUENCE</scope>
    <source>
        <strain evidence="3">SGP5-SGP5p</strain>
        <tissue evidence="3">Aerial part</tissue>
    </source>
</reference>
<evidence type="ECO:0000256" key="1">
    <source>
        <dbReference type="SAM" id="Phobius"/>
    </source>
</evidence>
<keyword evidence="1" id="KW-0472">Membrane</keyword>
<dbReference type="Pfam" id="PF20705">
    <property type="entry name" value="DUF6821"/>
    <property type="match status" value="1"/>
</dbReference>
<feature type="domain" description="DUF6821" evidence="2">
    <location>
        <begin position="101"/>
        <end position="294"/>
    </location>
</feature>
<evidence type="ECO:0000259" key="2">
    <source>
        <dbReference type="Pfam" id="PF20705"/>
    </source>
</evidence>
<protein>
    <recommendedName>
        <fullName evidence="2">DUF6821 domain-containing protein</fullName>
    </recommendedName>
</protein>
<proteinExistence type="predicted"/>
<accession>A0A9Q1QMG5</accession>
<comment type="caution">
    <text evidence="3">The sequence shown here is derived from an EMBL/GenBank/DDBJ whole genome shotgun (WGS) entry which is preliminary data.</text>
</comment>